<reference evidence="1" key="1">
    <citation type="submission" date="2022-11" db="EMBL/GenBank/DDBJ databases">
        <title>beta-Carotene-producing bacterium, Jeongeuplla avenae sp. nov., alleviates the salt stress of Arabidopsis seedlings.</title>
        <authorList>
            <person name="Jiang L."/>
            <person name="Lee J."/>
        </authorList>
    </citation>
    <scope>NUCLEOTIDE SEQUENCE</scope>
    <source>
        <strain evidence="1">DY_R2A_6</strain>
    </source>
</reference>
<dbReference type="Proteomes" id="UP001163223">
    <property type="component" value="Chromosome"/>
</dbReference>
<keyword evidence="2" id="KW-1185">Reference proteome</keyword>
<gene>
    <name evidence="1" type="ORF">OXU80_13865</name>
</gene>
<protein>
    <submittedName>
        <fullName evidence="1">Competence/damage-inducible protein A</fullName>
    </submittedName>
</protein>
<sequence length="250" mass="26331">MSDLDPPLSTAAMLAIGDEILSGRTKDKNIGHLADILTAAGIDLKEVRIVSDEPERIAAALNDLRTGYTYVFTSGGIGPTHDDVTADAVGLAFGLPVDEHPEAVQRLSEHYAARDLPFTPARRRMTRTPEGATLIDNPVSVAPGFRIGNVFVMAGVPAVFRAMVDAVLPTLPAGRLMLSRAIPCAHGEGVIGDPLAAIQKRYPGVAIGSYPKFGEGKPSTELVLRSRDEVALDAAADEVRAMVAALDQAG</sequence>
<evidence type="ECO:0000313" key="1">
    <source>
        <dbReference type="EMBL" id="WAJ31215.1"/>
    </source>
</evidence>
<dbReference type="EMBL" id="CP113520">
    <property type="protein sequence ID" value="WAJ31215.1"/>
    <property type="molecule type" value="Genomic_DNA"/>
</dbReference>
<name>A0ACD4NWB3_9HYPH</name>
<organism evidence="1 2">
    <name type="scientific">Antarcticirhabdus aurantiaca</name>
    <dbReference type="NCBI Taxonomy" id="2606717"/>
    <lineage>
        <taxon>Bacteria</taxon>
        <taxon>Pseudomonadati</taxon>
        <taxon>Pseudomonadota</taxon>
        <taxon>Alphaproteobacteria</taxon>
        <taxon>Hyphomicrobiales</taxon>
        <taxon>Aurantimonadaceae</taxon>
        <taxon>Antarcticirhabdus</taxon>
    </lineage>
</organism>
<proteinExistence type="predicted"/>
<evidence type="ECO:0000313" key="2">
    <source>
        <dbReference type="Proteomes" id="UP001163223"/>
    </source>
</evidence>
<accession>A0ACD4NWB3</accession>